<reference evidence="2" key="1">
    <citation type="submission" date="2020-04" db="EMBL/GenBank/DDBJ databases">
        <title>Analysis of mating type loci in Filobasidium floriforme.</title>
        <authorList>
            <person name="Nowrousian M."/>
        </authorList>
    </citation>
    <scope>NUCLEOTIDE SEQUENCE</scope>
    <source>
        <strain evidence="2">CBS 6242</strain>
    </source>
</reference>
<accession>A0A8K0JFA1</accession>
<comment type="caution">
    <text evidence="2">The sequence shown here is derived from an EMBL/GenBank/DDBJ whole genome shotgun (WGS) entry which is preliminary data.</text>
</comment>
<organism evidence="2 3">
    <name type="scientific">Filobasidium floriforme</name>
    <dbReference type="NCBI Taxonomy" id="5210"/>
    <lineage>
        <taxon>Eukaryota</taxon>
        <taxon>Fungi</taxon>
        <taxon>Dikarya</taxon>
        <taxon>Basidiomycota</taxon>
        <taxon>Agaricomycotina</taxon>
        <taxon>Tremellomycetes</taxon>
        <taxon>Filobasidiales</taxon>
        <taxon>Filobasidiaceae</taxon>
        <taxon>Filobasidium</taxon>
    </lineage>
</organism>
<keyword evidence="3" id="KW-1185">Reference proteome</keyword>
<sequence>MPKRQSDEEALGVKTEGVDLAPPLKKQKTAGASSGRPKAAKKVWEEEEMTALWKAIYGLVKENIPGLMQNPELKPFGRSSANLHCKVDQVFASLTGKKR</sequence>
<dbReference type="EMBL" id="JABELV010000218">
    <property type="protein sequence ID" value="KAG7527939.1"/>
    <property type="molecule type" value="Genomic_DNA"/>
</dbReference>
<dbReference type="Proteomes" id="UP000812966">
    <property type="component" value="Unassembled WGS sequence"/>
</dbReference>
<protein>
    <submittedName>
        <fullName evidence="2">Uncharacterized protein</fullName>
    </submittedName>
</protein>
<evidence type="ECO:0000313" key="2">
    <source>
        <dbReference type="EMBL" id="KAG7527939.1"/>
    </source>
</evidence>
<dbReference type="AlphaFoldDB" id="A0A8K0JFA1"/>
<evidence type="ECO:0000256" key="1">
    <source>
        <dbReference type="SAM" id="MobiDB-lite"/>
    </source>
</evidence>
<evidence type="ECO:0000313" key="3">
    <source>
        <dbReference type="Proteomes" id="UP000812966"/>
    </source>
</evidence>
<proteinExistence type="predicted"/>
<feature type="region of interest" description="Disordered" evidence="1">
    <location>
        <begin position="1"/>
        <end position="43"/>
    </location>
</feature>
<gene>
    <name evidence="2" type="ORF">FFLO_06507</name>
</gene>
<name>A0A8K0JFA1_9TREE</name>